<comment type="caution">
    <text evidence="2">The sequence shown here is derived from an EMBL/GenBank/DDBJ whole genome shotgun (WGS) entry which is preliminary data.</text>
</comment>
<protein>
    <submittedName>
        <fullName evidence="2">Uncharacterized protein</fullName>
    </submittedName>
</protein>
<keyword evidence="3" id="KW-1185">Reference proteome</keyword>
<evidence type="ECO:0000313" key="3">
    <source>
        <dbReference type="Proteomes" id="UP001237737"/>
    </source>
</evidence>
<feature type="transmembrane region" description="Helical" evidence="1">
    <location>
        <begin position="96"/>
        <end position="115"/>
    </location>
</feature>
<keyword evidence="1" id="KW-1133">Transmembrane helix</keyword>
<feature type="transmembrane region" description="Helical" evidence="1">
    <location>
        <begin position="54"/>
        <end position="76"/>
    </location>
</feature>
<evidence type="ECO:0000313" key="2">
    <source>
        <dbReference type="EMBL" id="MDQ0010678.1"/>
    </source>
</evidence>
<dbReference type="EMBL" id="JAUSSK010000004">
    <property type="protein sequence ID" value="MDQ0010678.1"/>
    <property type="molecule type" value="Genomic_DNA"/>
</dbReference>
<dbReference type="Proteomes" id="UP001237737">
    <property type="component" value="Unassembled WGS sequence"/>
</dbReference>
<organism evidence="2 3">
    <name type="scientific">Luteibacter jiangsuensis</name>
    <dbReference type="NCBI Taxonomy" id="637577"/>
    <lineage>
        <taxon>Bacteria</taxon>
        <taxon>Pseudomonadati</taxon>
        <taxon>Pseudomonadota</taxon>
        <taxon>Gammaproteobacteria</taxon>
        <taxon>Lysobacterales</taxon>
        <taxon>Rhodanobacteraceae</taxon>
        <taxon>Luteibacter</taxon>
    </lineage>
</organism>
<accession>A0ABT9T089</accession>
<name>A0ABT9T089_9GAMM</name>
<keyword evidence="1" id="KW-0812">Transmembrane</keyword>
<feature type="transmembrane region" description="Helical" evidence="1">
    <location>
        <begin position="122"/>
        <end position="144"/>
    </location>
</feature>
<feature type="transmembrane region" description="Helical" evidence="1">
    <location>
        <begin position="150"/>
        <end position="170"/>
    </location>
</feature>
<sequence>MAAVRSMVEAFEIGSAKPMPTAATPYISATDPERTHAPTRYLAKREGVVLYRRTAIFSSLVLLAMLVPGVVLAAMLGWKPLLFGHNPEQAGANFRLIELVLTGLASSLVYVWFLWPVTKRLVVHTLIVFLVVEAIQSLAGLVFGDSVADAFVWQAFLVDALYAAIGLSLVSGSRFVNGMKVA</sequence>
<reference evidence="2 3" key="1">
    <citation type="submission" date="2023-07" db="EMBL/GenBank/DDBJ databases">
        <title>Sorghum-associated microbial communities from plants grown in Nebraska, USA.</title>
        <authorList>
            <person name="Schachtman D."/>
        </authorList>
    </citation>
    <scope>NUCLEOTIDE SEQUENCE [LARGE SCALE GENOMIC DNA]</scope>
    <source>
        <strain evidence="2 3">CC60</strain>
    </source>
</reference>
<keyword evidence="1" id="KW-0472">Membrane</keyword>
<gene>
    <name evidence="2" type="ORF">J2T07_002884</name>
</gene>
<dbReference type="RefSeq" id="WP_306850782.1">
    <property type="nucleotide sequence ID" value="NZ_JAUSSK010000004.1"/>
</dbReference>
<proteinExistence type="predicted"/>
<evidence type="ECO:0000256" key="1">
    <source>
        <dbReference type="SAM" id="Phobius"/>
    </source>
</evidence>